<evidence type="ECO:0000256" key="15">
    <source>
        <dbReference type="ARBA" id="ARBA00048679"/>
    </source>
</evidence>
<dbReference type="Pfam" id="PF07714">
    <property type="entry name" value="PK_Tyr_Ser-Thr"/>
    <property type="match status" value="1"/>
</dbReference>
<feature type="domain" description="Protein kinase" evidence="19">
    <location>
        <begin position="785"/>
        <end position="1125"/>
    </location>
</feature>
<keyword evidence="9 16" id="KW-0547">Nucleotide-binding</keyword>
<evidence type="ECO:0000256" key="9">
    <source>
        <dbReference type="ARBA" id="ARBA00022741"/>
    </source>
</evidence>
<dbReference type="FunFam" id="3.80.10.10:FF:000095">
    <property type="entry name" value="LRR receptor-like serine/threonine-protein kinase GSO1"/>
    <property type="match status" value="1"/>
</dbReference>
<evidence type="ECO:0000259" key="19">
    <source>
        <dbReference type="PROSITE" id="PS50011"/>
    </source>
</evidence>
<dbReference type="SUPFAM" id="SSF52058">
    <property type="entry name" value="L domain-like"/>
    <property type="match status" value="2"/>
</dbReference>
<reference evidence="20 21" key="1">
    <citation type="submission" date="2020-08" db="EMBL/GenBank/DDBJ databases">
        <title>Plant Genome Project.</title>
        <authorList>
            <person name="Zhang R.-G."/>
        </authorList>
    </citation>
    <scope>NUCLEOTIDE SEQUENCE [LARGE SCALE GENOMIC DNA]</scope>
    <source>
        <strain evidence="20">WSP0</strain>
        <tissue evidence="20">Leaf</tissue>
    </source>
</reference>
<keyword evidence="8" id="KW-0677">Repeat</keyword>
<evidence type="ECO:0000256" key="2">
    <source>
        <dbReference type="ARBA" id="ARBA00008684"/>
    </source>
</evidence>
<keyword evidence="10" id="KW-0418">Kinase</keyword>
<dbReference type="Pfam" id="PF00560">
    <property type="entry name" value="LRR_1"/>
    <property type="match status" value="9"/>
</dbReference>
<dbReference type="InterPro" id="IPR001245">
    <property type="entry name" value="Ser-Thr/Tyr_kinase_cat_dom"/>
</dbReference>
<keyword evidence="11 16" id="KW-0067">ATP-binding</keyword>
<dbReference type="InterPro" id="IPR017441">
    <property type="entry name" value="Protein_kinase_ATP_BS"/>
</dbReference>
<feature type="chain" id="PRO_5043843123" description="non-specific serine/threonine protein kinase" evidence="18">
    <location>
        <begin position="27"/>
        <end position="1132"/>
    </location>
</feature>
<dbReference type="FunFam" id="3.30.200.20:FF:000565">
    <property type="entry name" value="LRR receptor-like serine/threonine-protein kinase RCH1"/>
    <property type="match status" value="1"/>
</dbReference>
<dbReference type="InterPro" id="IPR013210">
    <property type="entry name" value="LRR_N_plant-typ"/>
</dbReference>
<keyword evidence="18" id="KW-0732">Signal</keyword>
<dbReference type="GO" id="GO:0005524">
    <property type="term" value="F:ATP binding"/>
    <property type="evidence" value="ECO:0007669"/>
    <property type="project" value="UniProtKB-UniRule"/>
</dbReference>
<dbReference type="EMBL" id="JACTNZ010000013">
    <property type="protein sequence ID" value="KAG5515160.1"/>
    <property type="molecule type" value="Genomic_DNA"/>
</dbReference>
<feature type="signal peptide" evidence="18">
    <location>
        <begin position="1"/>
        <end position="26"/>
    </location>
</feature>
<evidence type="ECO:0000256" key="12">
    <source>
        <dbReference type="ARBA" id="ARBA00022989"/>
    </source>
</evidence>
<dbReference type="Pfam" id="PF08263">
    <property type="entry name" value="LRRNT_2"/>
    <property type="match status" value="1"/>
</dbReference>
<dbReference type="Pfam" id="PF13855">
    <property type="entry name" value="LRR_8"/>
    <property type="match status" value="2"/>
</dbReference>
<sequence length="1132" mass="122872">MGKPTPFASLFPLFLFFFLLWTTVAPLLVTSLSPDGIALLSLLSSSDPNSRSPILCSWNPSNFTPCSWQGITCSPQNRVISLSIPNTFLNLSFLPSQLSSLSSLQLLNLSSTNISGPIPPSFGSLSSLRLLDLSSNSLSGPIPPELGLLGVSLQFLFLNSNRLSGQIPQQLANLSSLQVLCLQDNVLNGSIPSQLGSLLSLQQFRVGGNPFLTGQIPPQLGLLTNLTTFGAAATGLSGVIPPTFGNLINLQTLALYDTDVFGSVPLELGLCSELRNLYLHMNKLTGTIPPQLGKLQKLTSLLMWGNALTGSIPSEISNCSSLVVFDVSANDLTGEIPIELGNLTVLEQLHLSDNSLTGLIPWQLSNSTSLTTLQLDKNQLSGPIPWQIGYLKLLQTFFLWGNSVSGRIPSSFGNCSELYALDLSGNKLTGKIPEELFGLKKLSKLLLLGNSLSGGLPKSVANCQSLVRLRLGENQLSGQIPKELGELQNLVFLDLYMNHFSGGLPYEIANITVLELLDVHNNYITGEIPSQLGELLNLEQLDLSSNSFTGEIPLAFGNFSYLNKLILNNNLLTGSVPTSIRNLQKLTLLDLSFNSLSGGIPPEIGYVSSLTISLDLSSNGFTGEIPETFTGLTQLQSLDLSRNMLNGSISVLGFLTSLTSLNLSYNNFSGPIPVTPFFRTLTPNSFLKNPNLCESFDGSTCSSQLGRRSGVKSAKTVTLVAVILASVTIAIVASWILVTRTHKYAIEKSLGPSASSSGAEDFSYPWTFIPFQKLNFSIDNILGCLNDENVIGKGCSGVVYKAEMPGGELIAVKKLWKTKKDEEPGVDSFAAEIQILGHIRHRNIVKLLGYCFNKSVKLLLYNYISNGNLQQLLLGNRNLDWETRYKIAVGSAQGLAYLHHDCVPAILHRDVKCNNILLDSKFEAYLADFGLAKLMNSPNYHHAISRVAGSYGYIAPGKCSRKLFNCFHCLHLKCAPFTPPPIIILLVSHSTSNSKLPNLYSLSFAEYGYTMNITEKSDVYSYGVVLLEILSGRSAVEPQIGDGLHIVEWVKKKMGSFEPAVTILDSKLQGLPDQMVQEMLQTLGIAMFCVNSSPAERPTMKEVVALLMEVKSPAEEWGKTSQPLIKQSSNQR</sequence>
<keyword evidence="6" id="KW-0808">Transferase</keyword>
<keyword evidence="4" id="KW-0723">Serine/threonine-protein kinase</keyword>
<dbReference type="InterPro" id="IPR001611">
    <property type="entry name" value="Leu-rich_rpt"/>
</dbReference>
<feature type="transmembrane region" description="Helical" evidence="17">
    <location>
        <begin position="717"/>
        <end position="738"/>
    </location>
</feature>
<evidence type="ECO:0000256" key="7">
    <source>
        <dbReference type="ARBA" id="ARBA00022692"/>
    </source>
</evidence>
<evidence type="ECO:0000256" key="5">
    <source>
        <dbReference type="ARBA" id="ARBA00022614"/>
    </source>
</evidence>
<keyword evidence="12 17" id="KW-1133">Transmembrane helix</keyword>
<name>A0AAV6HMB9_9ERIC</name>
<comment type="catalytic activity">
    <reaction evidence="15">
        <text>L-seryl-[protein] + ATP = O-phospho-L-seryl-[protein] + ADP + H(+)</text>
        <dbReference type="Rhea" id="RHEA:17989"/>
        <dbReference type="Rhea" id="RHEA-COMP:9863"/>
        <dbReference type="Rhea" id="RHEA-COMP:11604"/>
        <dbReference type="ChEBI" id="CHEBI:15378"/>
        <dbReference type="ChEBI" id="CHEBI:29999"/>
        <dbReference type="ChEBI" id="CHEBI:30616"/>
        <dbReference type="ChEBI" id="CHEBI:83421"/>
        <dbReference type="ChEBI" id="CHEBI:456216"/>
        <dbReference type="EC" id="2.7.11.1"/>
    </reaction>
</comment>
<dbReference type="PROSITE" id="PS00108">
    <property type="entry name" value="PROTEIN_KINASE_ST"/>
    <property type="match status" value="1"/>
</dbReference>
<dbReference type="Pfam" id="PF00069">
    <property type="entry name" value="Pkinase"/>
    <property type="match status" value="1"/>
</dbReference>
<evidence type="ECO:0000313" key="21">
    <source>
        <dbReference type="Proteomes" id="UP000823749"/>
    </source>
</evidence>
<dbReference type="FunFam" id="1.10.510.10:FF:001023">
    <property type="entry name" value="Os07g0541700 protein"/>
    <property type="match status" value="1"/>
</dbReference>
<dbReference type="PANTHER" id="PTHR48054">
    <property type="entry name" value="RECEPTOR KINASE-LIKE PROTEIN XA21"/>
    <property type="match status" value="1"/>
</dbReference>
<evidence type="ECO:0000256" key="18">
    <source>
        <dbReference type="SAM" id="SignalP"/>
    </source>
</evidence>
<dbReference type="PANTHER" id="PTHR48054:SF14">
    <property type="entry name" value="MDIS1-INTERACTING RECEPTOR LIKE KINASE 2-LIKE"/>
    <property type="match status" value="1"/>
</dbReference>
<dbReference type="PROSITE" id="PS50011">
    <property type="entry name" value="PROTEIN_KINASE_DOM"/>
    <property type="match status" value="1"/>
</dbReference>
<keyword evidence="7 17" id="KW-0812">Transmembrane</keyword>
<dbReference type="FunFam" id="3.80.10.10:FF:000393">
    <property type="entry name" value="LRR receptor-like serine/threonine-protein kinase RCH1"/>
    <property type="match status" value="1"/>
</dbReference>
<evidence type="ECO:0000256" key="14">
    <source>
        <dbReference type="ARBA" id="ARBA00047899"/>
    </source>
</evidence>
<dbReference type="PROSITE" id="PS00107">
    <property type="entry name" value="PROTEIN_KINASE_ATP"/>
    <property type="match status" value="1"/>
</dbReference>
<dbReference type="InterPro" id="IPR003591">
    <property type="entry name" value="Leu-rich_rpt_typical-subtyp"/>
</dbReference>
<keyword evidence="5" id="KW-0433">Leucine-rich repeat</keyword>
<dbReference type="EC" id="2.7.11.1" evidence="3"/>
<evidence type="ECO:0000256" key="8">
    <source>
        <dbReference type="ARBA" id="ARBA00022737"/>
    </source>
</evidence>
<evidence type="ECO:0000256" key="13">
    <source>
        <dbReference type="ARBA" id="ARBA00023136"/>
    </source>
</evidence>
<comment type="caution">
    <text evidence="20">The sequence shown here is derived from an EMBL/GenBank/DDBJ whole genome shotgun (WGS) entry which is preliminary data.</text>
</comment>
<dbReference type="SMART" id="SM00369">
    <property type="entry name" value="LRR_TYP"/>
    <property type="match status" value="10"/>
</dbReference>
<dbReference type="InterPro" id="IPR032675">
    <property type="entry name" value="LRR_dom_sf"/>
</dbReference>
<evidence type="ECO:0000256" key="6">
    <source>
        <dbReference type="ARBA" id="ARBA00022679"/>
    </source>
</evidence>
<dbReference type="PRINTS" id="PR00019">
    <property type="entry name" value="LEURICHRPT"/>
</dbReference>
<dbReference type="InterPro" id="IPR000719">
    <property type="entry name" value="Prot_kinase_dom"/>
</dbReference>
<keyword evidence="13 17" id="KW-0472">Membrane</keyword>
<dbReference type="PROSITE" id="PS51450">
    <property type="entry name" value="LRR"/>
    <property type="match status" value="1"/>
</dbReference>
<dbReference type="InterPro" id="IPR008271">
    <property type="entry name" value="Ser/Thr_kinase_AS"/>
</dbReference>
<evidence type="ECO:0000256" key="16">
    <source>
        <dbReference type="PROSITE-ProRule" id="PRU10141"/>
    </source>
</evidence>
<dbReference type="Gene3D" id="3.30.200.20">
    <property type="entry name" value="Phosphorylase Kinase, domain 1"/>
    <property type="match status" value="1"/>
</dbReference>
<accession>A0AAV6HMB9</accession>
<comment type="subcellular location">
    <subcellularLocation>
        <location evidence="1">Membrane</location>
        <topology evidence="1">Single-pass membrane protein</topology>
    </subcellularLocation>
</comment>
<evidence type="ECO:0000313" key="20">
    <source>
        <dbReference type="EMBL" id="KAG5515160.1"/>
    </source>
</evidence>
<dbReference type="FunFam" id="3.80.10.10:FF:000457">
    <property type="entry name" value="Probable LRR receptor-like serine/threonine-protein kinase At1g34110"/>
    <property type="match status" value="1"/>
</dbReference>
<dbReference type="GO" id="GO:0004674">
    <property type="term" value="F:protein serine/threonine kinase activity"/>
    <property type="evidence" value="ECO:0007669"/>
    <property type="project" value="UniProtKB-KW"/>
</dbReference>
<proteinExistence type="inferred from homology"/>
<dbReference type="Gene3D" id="3.80.10.10">
    <property type="entry name" value="Ribonuclease Inhibitor"/>
    <property type="match status" value="4"/>
</dbReference>
<comment type="catalytic activity">
    <reaction evidence="14">
        <text>L-threonyl-[protein] + ATP = O-phospho-L-threonyl-[protein] + ADP + H(+)</text>
        <dbReference type="Rhea" id="RHEA:46608"/>
        <dbReference type="Rhea" id="RHEA-COMP:11060"/>
        <dbReference type="Rhea" id="RHEA-COMP:11605"/>
        <dbReference type="ChEBI" id="CHEBI:15378"/>
        <dbReference type="ChEBI" id="CHEBI:30013"/>
        <dbReference type="ChEBI" id="CHEBI:30616"/>
        <dbReference type="ChEBI" id="CHEBI:61977"/>
        <dbReference type="ChEBI" id="CHEBI:456216"/>
        <dbReference type="EC" id="2.7.11.1"/>
    </reaction>
</comment>
<comment type="similarity">
    <text evidence="2">Belongs to the protein kinase superfamily. Ser/Thr protein kinase family.</text>
</comment>
<dbReference type="GO" id="GO:0016020">
    <property type="term" value="C:membrane"/>
    <property type="evidence" value="ECO:0007669"/>
    <property type="project" value="UniProtKB-SubCell"/>
</dbReference>
<dbReference type="SUPFAM" id="SSF56112">
    <property type="entry name" value="Protein kinase-like (PK-like)"/>
    <property type="match status" value="1"/>
</dbReference>
<dbReference type="InterPro" id="IPR011009">
    <property type="entry name" value="Kinase-like_dom_sf"/>
</dbReference>
<keyword evidence="21" id="KW-1185">Reference proteome</keyword>
<dbReference type="InterPro" id="IPR052592">
    <property type="entry name" value="LRR-RLK"/>
</dbReference>
<evidence type="ECO:0000256" key="17">
    <source>
        <dbReference type="SAM" id="Phobius"/>
    </source>
</evidence>
<dbReference type="Gene3D" id="1.10.510.10">
    <property type="entry name" value="Transferase(Phosphotransferase) domain 1"/>
    <property type="match status" value="1"/>
</dbReference>
<dbReference type="GO" id="GO:0006952">
    <property type="term" value="P:defense response"/>
    <property type="evidence" value="ECO:0007669"/>
    <property type="project" value="UniProtKB-ARBA"/>
</dbReference>
<dbReference type="SMART" id="SM00220">
    <property type="entry name" value="S_TKc"/>
    <property type="match status" value="1"/>
</dbReference>
<dbReference type="Proteomes" id="UP000823749">
    <property type="component" value="Chromosome 13"/>
</dbReference>
<organism evidence="20 21">
    <name type="scientific">Rhododendron griersonianum</name>
    <dbReference type="NCBI Taxonomy" id="479676"/>
    <lineage>
        <taxon>Eukaryota</taxon>
        <taxon>Viridiplantae</taxon>
        <taxon>Streptophyta</taxon>
        <taxon>Embryophyta</taxon>
        <taxon>Tracheophyta</taxon>
        <taxon>Spermatophyta</taxon>
        <taxon>Magnoliopsida</taxon>
        <taxon>eudicotyledons</taxon>
        <taxon>Gunneridae</taxon>
        <taxon>Pentapetalae</taxon>
        <taxon>asterids</taxon>
        <taxon>Ericales</taxon>
        <taxon>Ericaceae</taxon>
        <taxon>Ericoideae</taxon>
        <taxon>Rhodoreae</taxon>
        <taxon>Rhododendron</taxon>
    </lineage>
</organism>
<evidence type="ECO:0000256" key="3">
    <source>
        <dbReference type="ARBA" id="ARBA00012513"/>
    </source>
</evidence>
<gene>
    <name evidence="20" type="ORF">RHGRI_036262</name>
</gene>
<feature type="binding site" evidence="16">
    <location>
        <position position="814"/>
    </location>
    <ligand>
        <name>ATP</name>
        <dbReference type="ChEBI" id="CHEBI:30616"/>
    </ligand>
</feature>
<dbReference type="AlphaFoldDB" id="A0AAV6HMB9"/>
<evidence type="ECO:0000256" key="4">
    <source>
        <dbReference type="ARBA" id="ARBA00022527"/>
    </source>
</evidence>
<evidence type="ECO:0000256" key="10">
    <source>
        <dbReference type="ARBA" id="ARBA00022777"/>
    </source>
</evidence>
<protein>
    <recommendedName>
        <fullName evidence="3">non-specific serine/threonine protein kinase</fullName>
        <ecNumber evidence="3">2.7.11.1</ecNumber>
    </recommendedName>
</protein>
<evidence type="ECO:0000256" key="11">
    <source>
        <dbReference type="ARBA" id="ARBA00022840"/>
    </source>
</evidence>
<dbReference type="GO" id="GO:0051707">
    <property type="term" value="P:response to other organism"/>
    <property type="evidence" value="ECO:0007669"/>
    <property type="project" value="UniProtKB-ARBA"/>
</dbReference>
<evidence type="ECO:0000256" key="1">
    <source>
        <dbReference type="ARBA" id="ARBA00004167"/>
    </source>
</evidence>